<dbReference type="GO" id="GO:0005829">
    <property type="term" value="C:cytosol"/>
    <property type="evidence" value="ECO:0007669"/>
    <property type="project" value="TreeGrafter"/>
</dbReference>
<evidence type="ECO:0000313" key="14">
    <source>
        <dbReference type="Proteomes" id="UP000194432"/>
    </source>
</evidence>
<dbReference type="NCBIfam" id="TIGR00211">
    <property type="entry name" value="glyS"/>
    <property type="match status" value="1"/>
</dbReference>
<dbReference type="GO" id="GO:0005524">
    <property type="term" value="F:ATP binding"/>
    <property type="evidence" value="ECO:0007669"/>
    <property type="project" value="UniProtKB-UniRule"/>
</dbReference>
<evidence type="ECO:0000256" key="9">
    <source>
        <dbReference type="ARBA" id="ARBA00023146"/>
    </source>
</evidence>
<evidence type="ECO:0000256" key="10">
    <source>
        <dbReference type="ARBA" id="ARBA00047937"/>
    </source>
</evidence>
<evidence type="ECO:0000256" key="3">
    <source>
        <dbReference type="ARBA" id="ARBA00011209"/>
    </source>
</evidence>
<dbReference type="PANTHER" id="PTHR30075">
    <property type="entry name" value="GLYCYL-TRNA SYNTHETASE"/>
    <property type="match status" value="1"/>
</dbReference>
<evidence type="ECO:0000256" key="5">
    <source>
        <dbReference type="ARBA" id="ARBA00022598"/>
    </source>
</evidence>
<name>A0A240U064_9BURK</name>
<comment type="catalytic activity">
    <reaction evidence="10 11">
        <text>tRNA(Gly) + glycine + ATP = glycyl-tRNA(Gly) + AMP + diphosphate</text>
        <dbReference type="Rhea" id="RHEA:16013"/>
        <dbReference type="Rhea" id="RHEA-COMP:9664"/>
        <dbReference type="Rhea" id="RHEA-COMP:9683"/>
        <dbReference type="ChEBI" id="CHEBI:30616"/>
        <dbReference type="ChEBI" id="CHEBI:33019"/>
        <dbReference type="ChEBI" id="CHEBI:57305"/>
        <dbReference type="ChEBI" id="CHEBI:78442"/>
        <dbReference type="ChEBI" id="CHEBI:78522"/>
        <dbReference type="ChEBI" id="CHEBI:456215"/>
        <dbReference type="EC" id="6.1.1.14"/>
    </reaction>
</comment>
<dbReference type="RefSeq" id="WP_094097201.1">
    <property type="nucleotide sequence ID" value="NZ_CP021361.1"/>
</dbReference>
<dbReference type="InterPro" id="IPR006194">
    <property type="entry name" value="Gly-tRNA-synth_heterodimer"/>
</dbReference>
<dbReference type="Proteomes" id="UP000194432">
    <property type="component" value="Chromosome 1"/>
</dbReference>
<evidence type="ECO:0000256" key="1">
    <source>
        <dbReference type="ARBA" id="ARBA00004496"/>
    </source>
</evidence>
<dbReference type="GO" id="GO:0004814">
    <property type="term" value="F:arginine-tRNA ligase activity"/>
    <property type="evidence" value="ECO:0007669"/>
    <property type="project" value="InterPro"/>
</dbReference>
<evidence type="ECO:0000256" key="8">
    <source>
        <dbReference type="ARBA" id="ARBA00022917"/>
    </source>
</evidence>
<dbReference type="PROSITE" id="PS50861">
    <property type="entry name" value="AA_TRNA_LIGASE_II_GLYAB"/>
    <property type="match status" value="1"/>
</dbReference>
<keyword evidence="14" id="KW-1185">Reference proteome</keyword>
<dbReference type="HAMAP" id="MF_00255">
    <property type="entry name" value="Gly_tRNA_synth_beta"/>
    <property type="match status" value="1"/>
</dbReference>
<dbReference type="EC" id="6.1.1.14" evidence="11"/>
<keyword evidence="6 11" id="KW-0547">Nucleotide-binding</keyword>
<dbReference type="InterPro" id="IPR008909">
    <property type="entry name" value="DALR_anticod-bd"/>
</dbReference>
<dbReference type="EMBL" id="CP021361">
    <property type="protein sequence ID" value="ART50760.1"/>
    <property type="molecule type" value="Genomic_DNA"/>
</dbReference>
<dbReference type="Pfam" id="PF05746">
    <property type="entry name" value="DALR_1"/>
    <property type="match status" value="1"/>
</dbReference>
<dbReference type="KEGG" id="acin:CBP34_02485"/>
<dbReference type="PANTHER" id="PTHR30075:SF2">
    <property type="entry name" value="GLYCINE--TRNA LIGASE, CHLOROPLASTIC_MITOCHONDRIAL 2"/>
    <property type="match status" value="1"/>
</dbReference>
<dbReference type="GO" id="GO:0006420">
    <property type="term" value="P:arginyl-tRNA aminoacylation"/>
    <property type="evidence" value="ECO:0007669"/>
    <property type="project" value="InterPro"/>
</dbReference>
<dbReference type="SUPFAM" id="SSF109604">
    <property type="entry name" value="HD-domain/PDEase-like"/>
    <property type="match status" value="1"/>
</dbReference>
<evidence type="ECO:0000256" key="6">
    <source>
        <dbReference type="ARBA" id="ARBA00022741"/>
    </source>
</evidence>
<feature type="domain" description="DALR anticodon binding" evidence="12">
    <location>
        <begin position="602"/>
        <end position="700"/>
    </location>
</feature>
<evidence type="ECO:0000256" key="11">
    <source>
        <dbReference type="HAMAP-Rule" id="MF_00255"/>
    </source>
</evidence>
<evidence type="ECO:0000313" key="13">
    <source>
        <dbReference type="EMBL" id="ART50760.1"/>
    </source>
</evidence>
<gene>
    <name evidence="11" type="primary">glyS</name>
    <name evidence="13" type="ORF">CBP34_02485</name>
</gene>
<keyword evidence="9 11" id="KW-0030">Aminoacyl-tRNA synthetase</keyword>
<evidence type="ECO:0000256" key="4">
    <source>
        <dbReference type="ARBA" id="ARBA00022490"/>
    </source>
</evidence>
<reference evidence="13 14" key="1">
    <citation type="submission" date="2017-05" db="EMBL/GenBank/DDBJ databases">
        <title>Polyphasic characterization of four soil-derived phenanthrene-degrading Acidovorax strains and proposal of Acidovorax phenanthrenivorans sp. nov.</title>
        <authorList>
            <person name="Singleton D.R."/>
            <person name="Lee J."/>
            <person name="Dickey A.N."/>
            <person name="Stroud A."/>
            <person name="Scholl E.H."/>
            <person name="Wright F.A."/>
            <person name="Aitken M.D."/>
        </authorList>
    </citation>
    <scope>NUCLEOTIDE SEQUENCE [LARGE SCALE GENOMIC DNA]</scope>
    <source>
        <strain evidence="13">NA3</strain>
    </source>
</reference>
<comment type="subcellular location">
    <subcellularLocation>
        <location evidence="1 11">Cytoplasm</location>
    </subcellularLocation>
</comment>
<evidence type="ECO:0000256" key="2">
    <source>
        <dbReference type="ARBA" id="ARBA00008226"/>
    </source>
</evidence>
<proteinExistence type="inferred from homology"/>
<organism evidence="13 14">
    <name type="scientific">Acidovorax carolinensis</name>
    <dbReference type="NCBI Taxonomy" id="553814"/>
    <lineage>
        <taxon>Bacteria</taxon>
        <taxon>Pseudomonadati</taxon>
        <taxon>Pseudomonadota</taxon>
        <taxon>Betaproteobacteria</taxon>
        <taxon>Burkholderiales</taxon>
        <taxon>Comamonadaceae</taxon>
        <taxon>Acidovorax</taxon>
    </lineage>
</organism>
<dbReference type="Pfam" id="PF02092">
    <property type="entry name" value="tRNA_synt_2f"/>
    <property type="match status" value="1"/>
</dbReference>
<comment type="similarity">
    <text evidence="2 11">Belongs to the class-II aminoacyl-tRNA synthetase family.</text>
</comment>
<dbReference type="AlphaFoldDB" id="A0A240U064"/>
<dbReference type="GO" id="GO:0004820">
    <property type="term" value="F:glycine-tRNA ligase activity"/>
    <property type="evidence" value="ECO:0007669"/>
    <property type="project" value="UniProtKB-UniRule"/>
</dbReference>
<protein>
    <recommendedName>
        <fullName evidence="11">Glycine--tRNA ligase beta subunit</fullName>
        <ecNumber evidence="11">6.1.1.14</ecNumber>
    </recommendedName>
    <alternativeName>
        <fullName evidence="11">Glycyl-tRNA synthetase beta subunit</fullName>
        <shortName evidence="11">GlyRS</shortName>
    </alternativeName>
</protein>
<evidence type="ECO:0000256" key="7">
    <source>
        <dbReference type="ARBA" id="ARBA00022840"/>
    </source>
</evidence>
<dbReference type="InterPro" id="IPR015944">
    <property type="entry name" value="Gly-tRNA-synth_bsu"/>
</dbReference>
<keyword evidence="4 11" id="KW-0963">Cytoplasm</keyword>
<keyword evidence="5 11" id="KW-0436">Ligase</keyword>
<dbReference type="PRINTS" id="PR01045">
    <property type="entry name" value="TRNASYNTHGB"/>
</dbReference>
<keyword evidence="8 11" id="KW-0648">Protein biosynthesis</keyword>
<comment type="subunit">
    <text evidence="3 11">Tetramer of two alpha and two beta subunits.</text>
</comment>
<evidence type="ECO:0000259" key="12">
    <source>
        <dbReference type="Pfam" id="PF05746"/>
    </source>
</evidence>
<accession>A0A240U064</accession>
<keyword evidence="7 11" id="KW-0067">ATP-binding</keyword>
<dbReference type="GO" id="GO:0006426">
    <property type="term" value="P:glycyl-tRNA aminoacylation"/>
    <property type="evidence" value="ECO:0007669"/>
    <property type="project" value="UniProtKB-UniRule"/>
</dbReference>
<sequence length="710" mass="75873">MTTQNLLVELFVEELPPKALQKLGDAFATVLADQLRAQGLTSADTAVTAYASPRRLAAHVSHVALKAEDKAVQQKLMPVSVGLNAEGQATPALLKKLQALGADLSDPVAAVAALQRAPDGKAEALFYDSLVTGATLDTGLQKALDEAIAKLPIPKVMSYQLETDCELPGWSSVHFVRPAHGLVALHGTTVVPVKALGLSAGCTTQGHRFEALVSPVVVPHADQYAEVLQSDGAVIASFAARRAEIARQLAAAAAKVGNGARPIDDDALLDEVTALVERPNVLICEFESQFLDVPQECLILTMKANQKYFPLLDAAGKLTNKFLVVSNISPEDTSFVTGGNERVVRPRLADAKFFFDQDRKKTLASRVEGLSKVVYHNKLGTQGERVERVRAIAKAIATQLGDAALVADADQAALLAKTDLVTDMVGEFPELQGTMGRYYALNDGLGEVIADAIEDHYKPRFAGDTLPRNTAGVVVALADKLETLVGMFGIGNLPTGDRDPFALRRHALGVIRMLVEKDLPLDLHALLTGAVPAFGDKITDASAALADFIYDRLAGGLREQGYSAQEVDAVLALRPQRLAQVPQFLAAVRAFAALPESAALAAANKRVSNILKKAGEVDAHVNPNLLPEQAEQDLYAALQRFVPEANAQFDAGDYTASLQTLAVLRAPVDAFFDDVMVNAEQLDLRLNRQGLLKSLHDAMNRVADLSRLAA</sequence>